<dbReference type="CDD" id="cd00463">
    <property type="entry name" value="Ribosomal_L31e"/>
    <property type="match status" value="1"/>
</dbReference>
<name>A0A0D6ENK4_SPOSA</name>
<dbReference type="Gene3D" id="3.10.440.10">
    <property type="match status" value="1"/>
</dbReference>
<evidence type="ECO:0000256" key="1">
    <source>
        <dbReference type="ARBA" id="ARBA00010808"/>
    </source>
</evidence>
<dbReference type="Proteomes" id="UP000243876">
    <property type="component" value="Unassembled WGS sequence"/>
</dbReference>
<dbReference type="PANTHER" id="PTHR10956:SF0">
    <property type="entry name" value="60S RIBOSOMAL PROTEIN L31"/>
    <property type="match status" value="1"/>
</dbReference>
<dbReference type="GO" id="GO:0002181">
    <property type="term" value="P:cytoplasmic translation"/>
    <property type="evidence" value="ECO:0007669"/>
    <property type="project" value="TreeGrafter"/>
</dbReference>
<dbReference type="GO" id="GO:0003735">
    <property type="term" value="F:structural constituent of ribosome"/>
    <property type="evidence" value="ECO:0007669"/>
    <property type="project" value="InterPro"/>
</dbReference>
<keyword evidence="3" id="KW-0687">Ribonucleoprotein</keyword>
<dbReference type="SUPFAM" id="SSF54575">
    <property type="entry name" value="Ribosomal protein L31e"/>
    <property type="match status" value="1"/>
</dbReference>
<gene>
    <name evidence="4" type="primary">SPOSA6832_03307</name>
</gene>
<dbReference type="AlphaFoldDB" id="A0A0D6ENK4"/>
<organism evidence="4 5">
    <name type="scientific">Sporidiobolus salmonicolor</name>
    <name type="common">Yeast-like fungus</name>
    <name type="synonym">Sporobolomyces salmonicolor</name>
    <dbReference type="NCBI Taxonomy" id="5005"/>
    <lineage>
        <taxon>Eukaryota</taxon>
        <taxon>Fungi</taxon>
        <taxon>Dikarya</taxon>
        <taxon>Basidiomycota</taxon>
        <taxon>Pucciniomycotina</taxon>
        <taxon>Microbotryomycetes</taxon>
        <taxon>Sporidiobolales</taxon>
        <taxon>Sporidiobolaceae</taxon>
        <taxon>Sporobolomyces</taxon>
    </lineage>
</organism>
<evidence type="ECO:0000313" key="5">
    <source>
        <dbReference type="Proteomes" id="UP000243876"/>
    </source>
</evidence>
<dbReference type="SMART" id="SM01380">
    <property type="entry name" value="Ribosomal_L31e"/>
    <property type="match status" value="1"/>
</dbReference>
<dbReference type="FunFam" id="3.10.440.10:FF:000001">
    <property type="entry name" value="60S ribosomal protein L31"/>
    <property type="match status" value="1"/>
</dbReference>
<proteinExistence type="inferred from homology"/>
<keyword evidence="5" id="KW-1185">Reference proteome</keyword>
<feature type="non-terminal residue" evidence="4">
    <location>
        <position position="1"/>
    </location>
</feature>
<evidence type="ECO:0000256" key="2">
    <source>
        <dbReference type="ARBA" id="ARBA00022980"/>
    </source>
</evidence>
<accession>A0A0D6ENK4</accession>
<evidence type="ECO:0000256" key="3">
    <source>
        <dbReference type="ARBA" id="ARBA00023274"/>
    </source>
</evidence>
<dbReference type="InterPro" id="IPR000054">
    <property type="entry name" value="Ribosomal_eL31"/>
</dbReference>
<dbReference type="PANTHER" id="PTHR10956">
    <property type="entry name" value="60S RIBOSOMAL PROTEIN L31"/>
    <property type="match status" value="1"/>
</dbReference>
<comment type="similarity">
    <text evidence="1">Belongs to the eukaryotic ribosomal protein eL31 family.</text>
</comment>
<dbReference type="OrthoDB" id="9739313at2759"/>
<dbReference type="Pfam" id="PF01198">
    <property type="entry name" value="Ribosomal_L31e"/>
    <property type="match status" value="1"/>
</dbReference>
<evidence type="ECO:0000313" key="4">
    <source>
        <dbReference type="EMBL" id="CEQ41554.1"/>
    </source>
</evidence>
<reference evidence="5" key="1">
    <citation type="submission" date="2015-02" db="EMBL/GenBank/DDBJ databases">
        <authorList>
            <person name="Gon?alves P."/>
        </authorList>
    </citation>
    <scope>NUCLEOTIDE SEQUENCE [LARGE SCALE GENOMIC DNA]</scope>
</reference>
<dbReference type="InterPro" id="IPR023621">
    <property type="entry name" value="Ribosomal_eL31_dom_sf"/>
</dbReference>
<sequence length="133" mass="14940">MARGKNTSERKTRSALTDVVAREYTIHLHTKVHGQGFKHVLGPSQRAPTAVKAVKAFAQKTMGTKKVVLEPSLNSAIWGKGIKNVPHRIRVRLHRKRNDDEDAPADEKLYTYASFVDCKEFKGLQTTVVDTEE</sequence>
<protein>
    <submittedName>
        <fullName evidence="4">SPOSA6832_03307-mRNA-1:cds</fullName>
    </submittedName>
</protein>
<keyword evidence="2" id="KW-0689">Ribosomal protein</keyword>
<dbReference type="EMBL" id="CENE01000015">
    <property type="protein sequence ID" value="CEQ41554.1"/>
    <property type="molecule type" value="Genomic_DNA"/>
</dbReference>
<dbReference type="GO" id="GO:0022625">
    <property type="term" value="C:cytosolic large ribosomal subunit"/>
    <property type="evidence" value="ECO:0007669"/>
    <property type="project" value="TreeGrafter"/>
</dbReference>